<dbReference type="EMBL" id="JAQQWL010000018">
    <property type="protein sequence ID" value="KAK8036890.1"/>
    <property type="molecule type" value="Genomic_DNA"/>
</dbReference>
<dbReference type="Pfam" id="PF13520">
    <property type="entry name" value="AA_permease_2"/>
    <property type="match status" value="1"/>
</dbReference>
<comment type="caution">
    <text evidence="7">The sequence shown here is derived from an EMBL/GenBank/DDBJ whole genome shotgun (WGS) entry which is preliminary data.</text>
</comment>
<feature type="transmembrane region" description="Helical" evidence="6">
    <location>
        <begin position="160"/>
        <end position="185"/>
    </location>
</feature>
<keyword evidence="3 6" id="KW-0812">Transmembrane</keyword>
<keyword evidence="8" id="KW-1185">Reference proteome</keyword>
<dbReference type="PANTHER" id="PTHR45649">
    <property type="entry name" value="AMINO-ACID PERMEASE BAT1"/>
    <property type="match status" value="1"/>
</dbReference>
<evidence type="ECO:0000256" key="3">
    <source>
        <dbReference type="ARBA" id="ARBA00022692"/>
    </source>
</evidence>
<evidence type="ECO:0000313" key="7">
    <source>
        <dbReference type="EMBL" id="KAK8036890.1"/>
    </source>
</evidence>
<protein>
    <recommendedName>
        <fullName evidence="9">Amino acid permease</fullName>
    </recommendedName>
</protein>
<keyword evidence="2" id="KW-0813">Transport</keyword>
<evidence type="ECO:0000256" key="5">
    <source>
        <dbReference type="ARBA" id="ARBA00023136"/>
    </source>
</evidence>
<comment type="subcellular location">
    <subcellularLocation>
        <location evidence="1">Membrane</location>
        <topology evidence="1">Multi-pass membrane protein</topology>
    </subcellularLocation>
</comment>
<dbReference type="InterPro" id="IPR002293">
    <property type="entry name" value="AA/rel_permease1"/>
</dbReference>
<proteinExistence type="predicted"/>
<feature type="transmembrane region" description="Helical" evidence="6">
    <location>
        <begin position="26"/>
        <end position="47"/>
    </location>
</feature>
<evidence type="ECO:0000256" key="2">
    <source>
        <dbReference type="ARBA" id="ARBA00022448"/>
    </source>
</evidence>
<dbReference type="PIRSF" id="PIRSF006060">
    <property type="entry name" value="AA_transporter"/>
    <property type="match status" value="1"/>
</dbReference>
<evidence type="ECO:0000313" key="8">
    <source>
        <dbReference type="Proteomes" id="UP001480595"/>
    </source>
</evidence>
<feature type="transmembrane region" description="Helical" evidence="6">
    <location>
        <begin position="240"/>
        <end position="259"/>
    </location>
</feature>
<keyword evidence="4 6" id="KW-1133">Transmembrane helix</keyword>
<feature type="transmembrane region" description="Helical" evidence="6">
    <location>
        <begin position="308"/>
        <end position="328"/>
    </location>
</feature>
<feature type="transmembrane region" description="Helical" evidence="6">
    <location>
        <begin position="111"/>
        <end position="133"/>
    </location>
</feature>
<dbReference type="Proteomes" id="UP001480595">
    <property type="component" value="Unassembled WGS sequence"/>
</dbReference>
<evidence type="ECO:0000256" key="6">
    <source>
        <dbReference type="SAM" id="Phobius"/>
    </source>
</evidence>
<dbReference type="PANTHER" id="PTHR45649:SF2">
    <property type="entry name" value="ACID PERMEASE, PUTATIVE-RELATED"/>
    <property type="match status" value="1"/>
</dbReference>
<sequence>MLTIAVAAFSVFYNIFLARKLPLVEAGLLCIHILGFFGIMVTLWVLAPRTPAAEVFTVFHDGGAWGNIGTSAIVGITAGILPLLGAEAAVHMSEELRNASSTLPRSMVATTLFNGALGWAMLITFCSTLGNLADVLGSPTGVPFVAVFYNATQTKSGATAMSVVVVLMTVAANLTTGATAARQLWAFARDEGMPFSNWFSYVHLDLNLPVNSIIMTLIVTVLLSLIAIGSPVALNSVTSLGTNAILSSYICSISCILWRRLANQPLLPSKFALGGWGLPINIISVMFLVMAFIFAFFPPAPIPSPNLINWNILIYGVSVICSLLYYAIRARKRYVGPVEYVRRLD</sequence>
<evidence type="ECO:0000256" key="1">
    <source>
        <dbReference type="ARBA" id="ARBA00004141"/>
    </source>
</evidence>
<dbReference type="GeneID" id="92099859"/>
<gene>
    <name evidence="7" type="ORF">PG994_015387</name>
</gene>
<feature type="transmembrane region" description="Helical" evidence="6">
    <location>
        <begin position="67"/>
        <end position="90"/>
    </location>
</feature>
<dbReference type="RefSeq" id="XP_066707708.1">
    <property type="nucleotide sequence ID" value="XM_066866794.1"/>
</dbReference>
<name>A0ABR1ST41_9PEZI</name>
<evidence type="ECO:0000256" key="4">
    <source>
        <dbReference type="ARBA" id="ARBA00022989"/>
    </source>
</evidence>
<keyword evidence="5 6" id="KW-0472">Membrane</keyword>
<reference evidence="7 8" key="1">
    <citation type="submission" date="2023-01" db="EMBL/GenBank/DDBJ databases">
        <title>Analysis of 21 Apiospora genomes using comparative genomics revels a genus with tremendous synthesis potential of carbohydrate active enzymes and secondary metabolites.</title>
        <authorList>
            <person name="Sorensen T."/>
        </authorList>
    </citation>
    <scope>NUCLEOTIDE SEQUENCE [LARGE SCALE GENOMIC DNA]</scope>
    <source>
        <strain evidence="7 8">CBS 135458</strain>
    </source>
</reference>
<organism evidence="7 8">
    <name type="scientific">Apiospora phragmitis</name>
    <dbReference type="NCBI Taxonomy" id="2905665"/>
    <lineage>
        <taxon>Eukaryota</taxon>
        <taxon>Fungi</taxon>
        <taxon>Dikarya</taxon>
        <taxon>Ascomycota</taxon>
        <taxon>Pezizomycotina</taxon>
        <taxon>Sordariomycetes</taxon>
        <taxon>Xylariomycetidae</taxon>
        <taxon>Amphisphaeriales</taxon>
        <taxon>Apiosporaceae</taxon>
        <taxon>Apiospora</taxon>
    </lineage>
</organism>
<accession>A0ABR1ST41</accession>
<feature type="transmembrane region" description="Helical" evidence="6">
    <location>
        <begin position="206"/>
        <end position="228"/>
    </location>
</feature>
<evidence type="ECO:0008006" key="9">
    <source>
        <dbReference type="Google" id="ProtNLM"/>
    </source>
</evidence>
<dbReference type="Gene3D" id="1.20.1740.10">
    <property type="entry name" value="Amino acid/polyamine transporter I"/>
    <property type="match status" value="1"/>
</dbReference>
<feature type="transmembrane region" description="Helical" evidence="6">
    <location>
        <begin position="271"/>
        <end position="296"/>
    </location>
</feature>